<dbReference type="GO" id="GO:0006515">
    <property type="term" value="P:protein quality control for misfolded or incompletely synthesized proteins"/>
    <property type="evidence" value="ECO:0007669"/>
    <property type="project" value="TreeGrafter"/>
</dbReference>
<dbReference type="Pfam" id="PF17820">
    <property type="entry name" value="PDZ_6"/>
    <property type="match status" value="1"/>
</dbReference>
<comment type="subcellular location">
    <subcellularLocation>
        <location evidence="1">Periplasm</location>
    </subcellularLocation>
</comment>
<evidence type="ECO:0000256" key="8">
    <source>
        <dbReference type="ARBA" id="ARBA00022825"/>
    </source>
</evidence>
<evidence type="ECO:0000256" key="3">
    <source>
        <dbReference type="ARBA" id="ARBA00022670"/>
    </source>
</evidence>
<evidence type="ECO:0000256" key="1">
    <source>
        <dbReference type="ARBA" id="ARBA00004418"/>
    </source>
</evidence>
<feature type="active site" description="Charge relay system" evidence="9">
    <location>
        <position position="146"/>
    </location>
</feature>
<evidence type="ECO:0000256" key="2">
    <source>
        <dbReference type="ARBA" id="ARBA00010541"/>
    </source>
</evidence>
<dbReference type="Proteomes" id="UP000294862">
    <property type="component" value="Unassembled WGS sequence"/>
</dbReference>
<evidence type="ECO:0000256" key="7">
    <source>
        <dbReference type="ARBA" id="ARBA00022801"/>
    </source>
</evidence>
<keyword evidence="4" id="KW-0732">Signal</keyword>
<accession>A0A4R2IJQ4</accession>
<dbReference type="InterPro" id="IPR036034">
    <property type="entry name" value="PDZ_sf"/>
</dbReference>
<dbReference type="GO" id="GO:0004252">
    <property type="term" value="F:serine-type endopeptidase activity"/>
    <property type="evidence" value="ECO:0007669"/>
    <property type="project" value="InterPro"/>
</dbReference>
<proteinExistence type="inferred from homology"/>
<dbReference type="InterPro" id="IPR001940">
    <property type="entry name" value="Peptidase_S1C"/>
</dbReference>
<dbReference type="PANTHER" id="PTHR22939">
    <property type="entry name" value="SERINE PROTEASE FAMILY S1C HTRA-RELATED"/>
    <property type="match status" value="1"/>
</dbReference>
<keyword evidence="7" id="KW-0378">Hydrolase</keyword>
<sequence length="464" mass="48066">MTATTRRFAYASLPLLLGLALGALWGGGGHPATAALPPAIDGQALPSLAPMLERVTPAVVNIASKTHVAVRNPYFDDPIFRRFFGVPNMPRERVQQSLGSGVVVDAAKGYILTNNHVVDGADDISVTLSDGRTLKAKVLGTDPDTDLAVLQIPAEKLTALPIADSSALRMGDFVVAVGDPFGIGQSASTGIVSGLGRSGLRGAGYQNFIQTDASINPGNSGGPLVNLRGELVGINSMIYTPSGGSVGIGFAIPSNLASDVMRQLVTTGQVKRGVLGVEAQDLTPELARVLALDGMHGAVVTRVRANSPAETAGLRAGDVIVSLNGKNVGSAQDLHNIEGLTAPGAAVAVGVQRDGKLITISTALKPTELVVLAGDALDPRLAGVTFSELADDVRRQGVSGVSVSRIARNSPAYAAGLRNGDVIVALNRRDLSGPSDFSRLLASRPRQLMLTLLRGDEAYYLLLQ</sequence>
<keyword evidence="13" id="KW-1185">Reference proteome</keyword>
<reference evidence="12 13" key="1">
    <citation type="journal article" date="2015" name="Stand. Genomic Sci.">
        <title>Genomic Encyclopedia of Bacterial and Archaeal Type Strains, Phase III: the genomes of soil and plant-associated and newly described type strains.</title>
        <authorList>
            <person name="Whitman W.B."/>
            <person name="Woyke T."/>
            <person name="Klenk H.P."/>
            <person name="Zhou Y."/>
            <person name="Lilburn T.G."/>
            <person name="Beck B.J."/>
            <person name="De Vos P."/>
            <person name="Vandamme P."/>
            <person name="Eisen J.A."/>
            <person name="Garrity G."/>
            <person name="Hugenholtz P."/>
            <person name="Kyrpides N.C."/>
        </authorList>
    </citation>
    <scope>NUCLEOTIDE SEQUENCE [LARGE SCALE GENOMIC DNA]</scope>
    <source>
        <strain evidence="12 13">A3</strain>
    </source>
</reference>
<keyword evidence="3 12" id="KW-0645">Protease</keyword>
<evidence type="ECO:0000259" key="11">
    <source>
        <dbReference type="PROSITE" id="PS50106"/>
    </source>
</evidence>
<dbReference type="InterPro" id="IPR041489">
    <property type="entry name" value="PDZ_6"/>
</dbReference>
<feature type="domain" description="PDZ" evidence="11">
    <location>
        <begin position="264"/>
        <end position="355"/>
    </location>
</feature>
<dbReference type="GO" id="GO:0042597">
    <property type="term" value="C:periplasmic space"/>
    <property type="evidence" value="ECO:0007669"/>
    <property type="project" value="UniProtKB-SubCell"/>
</dbReference>
<evidence type="ECO:0000256" key="5">
    <source>
        <dbReference type="ARBA" id="ARBA00022737"/>
    </source>
</evidence>
<dbReference type="AlphaFoldDB" id="A0A4R2IJQ4"/>
<feature type="binding site" evidence="10">
    <location>
        <position position="116"/>
    </location>
    <ligand>
        <name>substrate</name>
    </ligand>
</feature>
<dbReference type="OrthoDB" id="9758917at2"/>
<dbReference type="PROSITE" id="PS50106">
    <property type="entry name" value="PDZ"/>
    <property type="match status" value="2"/>
</dbReference>
<feature type="binding site" evidence="10">
    <location>
        <begin position="218"/>
        <end position="220"/>
    </location>
    <ligand>
        <name>substrate</name>
    </ligand>
</feature>
<dbReference type="PANTHER" id="PTHR22939:SF129">
    <property type="entry name" value="SERINE PROTEASE HTRA2, MITOCHONDRIAL"/>
    <property type="match status" value="1"/>
</dbReference>
<comment type="caution">
    <text evidence="12">The sequence shown here is derived from an EMBL/GenBank/DDBJ whole genome shotgun (WGS) entry which is preliminary data.</text>
</comment>
<keyword evidence="5" id="KW-0677">Repeat</keyword>
<evidence type="ECO:0000313" key="13">
    <source>
        <dbReference type="Proteomes" id="UP000294862"/>
    </source>
</evidence>
<evidence type="ECO:0000313" key="12">
    <source>
        <dbReference type="EMBL" id="TCO42935.1"/>
    </source>
</evidence>
<dbReference type="Pfam" id="PF13365">
    <property type="entry name" value="Trypsin_2"/>
    <property type="match status" value="1"/>
</dbReference>
<evidence type="ECO:0000256" key="4">
    <source>
        <dbReference type="ARBA" id="ARBA00022729"/>
    </source>
</evidence>
<dbReference type="Gene3D" id="2.40.10.120">
    <property type="match status" value="1"/>
</dbReference>
<dbReference type="EMBL" id="SLWQ01000001">
    <property type="protein sequence ID" value="TCO42935.1"/>
    <property type="molecule type" value="Genomic_DNA"/>
</dbReference>
<protein>
    <submittedName>
        <fullName evidence="12">Serine protease DegQ</fullName>
    </submittedName>
</protein>
<dbReference type="Pfam" id="PF13180">
    <property type="entry name" value="PDZ_2"/>
    <property type="match status" value="1"/>
</dbReference>
<dbReference type="NCBIfam" id="TIGR02037">
    <property type="entry name" value="degP_htrA_DO"/>
    <property type="match status" value="1"/>
</dbReference>
<feature type="active site" description="Charge relay system" evidence="9">
    <location>
        <position position="116"/>
    </location>
</feature>
<dbReference type="SMART" id="SM00228">
    <property type="entry name" value="PDZ"/>
    <property type="match status" value="2"/>
</dbReference>
<keyword evidence="8" id="KW-0720">Serine protease</keyword>
<evidence type="ECO:0000256" key="6">
    <source>
        <dbReference type="ARBA" id="ARBA00022764"/>
    </source>
</evidence>
<name>A0A4R2IJQ4_9GAMM</name>
<dbReference type="InterPro" id="IPR009003">
    <property type="entry name" value="Peptidase_S1_PA"/>
</dbReference>
<dbReference type="Gene3D" id="2.30.42.10">
    <property type="match status" value="2"/>
</dbReference>
<comment type="similarity">
    <text evidence="2">Belongs to the peptidase S1C family.</text>
</comment>
<dbReference type="SUPFAM" id="SSF50156">
    <property type="entry name" value="PDZ domain-like"/>
    <property type="match status" value="2"/>
</dbReference>
<feature type="binding site" evidence="10">
    <location>
        <position position="146"/>
    </location>
    <ligand>
        <name>substrate</name>
    </ligand>
</feature>
<organism evidence="12 13">
    <name type="scientific">Dokdonella fugitiva</name>
    <dbReference type="NCBI Taxonomy" id="328517"/>
    <lineage>
        <taxon>Bacteria</taxon>
        <taxon>Pseudomonadati</taxon>
        <taxon>Pseudomonadota</taxon>
        <taxon>Gammaproteobacteria</taxon>
        <taxon>Lysobacterales</taxon>
        <taxon>Rhodanobacteraceae</taxon>
        <taxon>Dokdonella</taxon>
    </lineage>
</organism>
<feature type="domain" description="PDZ" evidence="11">
    <location>
        <begin position="369"/>
        <end position="456"/>
    </location>
</feature>
<gene>
    <name evidence="12" type="ORF">EV148_101342</name>
</gene>
<dbReference type="InterPro" id="IPR011782">
    <property type="entry name" value="Pept_S1C_Do"/>
</dbReference>
<dbReference type="InterPro" id="IPR001478">
    <property type="entry name" value="PDZ"/>
</dbReference>
<evidence type="ECO:0000256" key="10">
    <source>
        <dbReference type="PIRSR" id="PIRSR611782-2"/>
    </source>
</evidence>
<dbReference type="SUPFAM" id="SSF50494">
    <property type="entry name" value="Trypsin-like serine proteases"/>
    <property type="match status" value="1"/>
</dbReference>
<dbReference type="PRINTS" id="PR00834">
    <property type="entry name" value="PROTEASES2C"/>
</dbReference>
<feature type="active site" description="Charge relay system" evidence="9">
    <location>
        <position position="220"/>
    </location>
</feature>
<keyword evidence="6" id="KW-0574">Periplasm</keyword>
<dbReference type="RefSeq" id="WP_131992530.1">
    <property type="nucleotide sequence ID" value="NZ_SLWQ01000001.1"/>
</dbReference>
<evidence type="ECO:0000256" key="9">
    <source>
        <dbReference type="PIRSR" id="PIRSR611782-1"/>
    </source>
</evidence>